<sequence>IGEEARNLLTFLTVSYLTSTVHIITIITVAKARNLLSKMPLELKSCTDEIVKFLISRTAEHNRVYPVELTEIVGLPLWKGICLVNIVVFRRRSRYCLIVSVAGHSGSVSET</sequence>
<organism evidence="2">
    <name type="scientific">Brassica oleracea</name>
    <name type="common">Wild cabbage</name>
    <dbReference type="NCBI Taxonomy" id="3712"/>
    <lineage>
        <taxon>Eukaryota</taxon>
        <taxon>Viridiplantae</taxon>
        <taxon>Streptophyta</taxon>
        <taxon>Embryophyta</taxon>
        <taxon>Tracheophyta</taxon>
        <taxon>Spermatophyta</taxon>
        <taxon>Magnoliopsida</taxon>
        <taxon>eudicotyledons</taxon>
        <taxon>Gunneridae</taxon>
        <taxon>Pentapetalae</taxon>
        <taxon>rosids</taxon>
        <taxon>malvids</taxon>
        <taxon>Brassicales</taxon>
        <taxon>Brassicaceae</taxon>
        <taxon>Brassiceae</taxon>
        <taxon>Brassica</taxon>
    </lineage>
</organism>
<dbReference type="AlphaFoldDB" id="A0A3P6BGR3"/>
<protein>
    <submittedName>
        <fullName evidence="2">Uncharacterized protein</fullName>
    </submittedName>
</protein>
<proteinExistence type="predicted"/>
<dbReference type="EMBL" id="LR031872">
    <property type="protein sequence ID" value="VDC95188.1"/>
    <property type="molecule type" value="Genomic_DNA"/>
</dbReference>
<feature type="non-terminal residue" evidence="2">
    <location>
        <position position="1"/>
    </location>
</feature>
<evidence type="ECO:0000313" key="2">
    <source>
        <dbReference type="EMBL" id="VDC95188.1"/>
    </source>
</evidence>
<reference evidence="2" key="1">
    <citation type="submission" date="2018-11" db="EMBL/GenBank/DDBJ databases">
        <authorList>
            <consortium name="Genoscope - CEA"/>
            <person name="William W."/>
        </authorList>
    </citation>
    <scope>NUCLEOTIDE SEQUENCE</scope>
</reference>
<keyword evidence="1" id="KW-0812">Transmembrane</keyword>
<gene>
    <name evidence="2" type="ORF">BOLC3T18428H</name>
</gene>
<keyword evidence="1" id="KW-1133">Transmembrane helix</keyword>
<name>A0A3P6BGR3_BRAOL</name>
<accession>A0A3P6BGR3</accession>
<evidence type="ECO:0000256" key="1">
    <source>
        <dbReference type="SAM" id="Phobius"/>
    </source>
</evidence>
<keyword evidence="1" id="KW-0472">Membrane</keyword>
<feature type="transmembrane region" description="Helical" evidence="1">
    <location>
        <begin position="12"/>
        <end position="30"/>
    </location>
</feature>